<dbReference type="Gene3D" id="3.40.50.720">
    <property type="entry name" value="NAD(P)-binding Rossmann-like Domain"/>
    <property type="match status" value="1"/>
</dbReference>
<dbReference type="InterPro" id="IPR036291">
    <property type="entry name" value="NAD(P)-bd_dom_sf"/>
</dbReference>
<dbReference type="AlphaFoldDB" id="A0A1X6YVN7"/>
<dbReference type="PANTHER" id="PTHR47378">
    <property type="entry name" value="DIVINYL CHLOROPHYLLIDE A 8-VINYL-REDUCTASE, CHLOROPLASTIC"/>
    <property type="match status" value="1"/>
</dbReference>
<protein>
    <submittedName>
        <fullName evidence="2">Uncharacterized protein</fullName>
    </submittedName>
</protein>
<dbReference type="SUPFAM" id="SSF51735">
    <property type="entry name" value="NAD(P)-binding Rossmann-fold domains"/>
    <property type="match status" value="1"/>
</dbReference>
<proteinExistence type="predicted"/>
<evidence type="ECO:0000313" key="2">
    <source>
        <dbReference type="EMBL" id="SLN30846.1"/>
    </source>
</evidence>
<dbReference type="EMBL" id="FWFJ01000008">
    <property type="protein sequence ID" value="SLN30846.1"/>
    <property type="molecule type" value="Genomic_DNA"/>
</dbReference>
<dbReference type="GO" id="GO:0016491">
    <property type="term" value="F:oxidoreductase activity"/>
    <property type="evidence" value="ECO:0007669"/>
    <property type="project" value="UniProtKB-KW"/>
</dbReference>
<dbReference type="InterPro" id="IPR044201">
    <property type="entry name" value="DVR-like"/>
</dbReference>
<name>A0A1X6YVN7_9RHOB</name>
<dbReference type="Proteomes" id="UP000194012">
    <property type="component" value="Unassembled WGS sequence"/>
</dbReference>
<sequence length="245" mass="26180">MASRTGTPKDAWAVDHGAHMGVLAAAKVAGVGQFVLLSAICVQKPRLGFQHARLAFEAALQASGMTYSILRPTAFFKSLSSQIARVQQGKPYLLFGDGRLTACKPISDAVLGAYFAGCPSDASPHNRILPIGGPSPAITPREQGEEVFRLLGRAPKFRRVPAGMMDAIIAVLGTLGRLSPGLRDKAELARIGRYYATESMLVLDASSGQYDAEATPETGQDRLFDYYAEVIGGRAEVERGDHAVF</sequence>
<gene>
    <name evidence="2" type="ORF">ROG8370_01211</name>
</gene>
<dbReference type="PANTHER" id="PTHR47378:SF1">
    <property type="entry name" value="DIVINYL CHLOROPHYLLIDE A 8-VINYL-REDUCTASE, CHLOROPLASTIC"/>
    <property type="match status" value="1"/>
</dbReference>
<reference evidence="3" key="1">
    <citation type="submission" date="2017-03" db="EMBL/GenBank/DDBJ databases">
        <authorList>
            <person name="Rodrigo-Torres L."/>
            <person name="Arahal R.D."/>
            <person name="Lucena T."/>
        </authorList>
    </citation>
    <scope>NUCLEOTIDE SEQUENCE [LARGE SCALE GENOMIC DNA]</scope>
    <source>
        <strain evidence="3">CECT 8370</strain>
    </source>
</reference>
<evidence type="ECO:0000256" key="1">
    <source>
        <dbReference type="ARBA" id="ARBA00023002"/>
    </source>
</evidence>
<keyword evidence="1" id="KW-0560">Oxidoreductase</keyword>
<keyword evidence="3" id="KW-1185">Reference proteome</keyword>
<organism evidence="2 3">
    <name type="scientific">Roseovarius gaetbuli</name>
    <dbReference type="NCBI Taxonomy" id="1356575"/>
    <lineage>
        <taxon>Bacteria</taxon>
        <taxon>Pseudomonadati</taxon>
        <taxon>Pseudomonadota</taxon>
        <taxon>Alphaproteobacteria</taxon>
        <taxon>Rhodobacterales</taxon>
        <taxon>Roseobacteraceae</taxon>
        <taxon>Roseovarius</taxon>
    </lineage>
</organism>
<evidence type="ECO:0000313" key="3">
    <source>
        <dbReference type="Proteomes" id="UP000194012"/>
    </source>
</evidence>
<accession>A0A1X6YVN7</accession>